<comment type="subcellular location">
    <subcellularLocation>
        <location evidence="16">Postsynaptic cell membrane</location>
        <topology evidence="16">Multi-pass membrane protein</topology>
    </subcellularLocation>
</comment>
<feature type="domain" description="G-protein coupled receptors family 3 profile" evidence="19">
    <location>
        <begin position="523"/>
        <end position="735"/>
    </location>
</feature>
<sequence>MEYWWSLLHVIFFWELTRVPLCYCLVRQKLPVLWIMPLSGAPGKGNITAEVLPAVELALQHLSEQTSNLANYELQFHLTDSECDNSKALKAFFETIFSGPKPLMIFGGACSSVTSVLAQSLESWNLVQLSFAVTVPLLADKRRFPNFFRTVPSDSAVNVALVRFLRQYGWSRVGTLTQREQSFTEVQTDLNRHLEEANIQLAEAESFSEAPCDCVKKLKDNDVRIVIAHFDQSLAAKVFCCIYNVKMYGQKYQWILPEWVQSSRWTDIDSTNCTSENILTAIEGSISADIESLSSSHIRGISGRTPQEYEKEYNERRQMKQLGGSKFHGFAYDGTWVIAKALTRVMETVKYRERYSVHRNFTLTDQEVGQMILEAMDKINFFGVTGHVMFQKGERVANVKFAQYQDGKAVDIEKYSAITDELEFISPIRFHKDKPTKDRTHVYPHRKRISILLYAIVSFLTFLGIFTACIFLVFSLKHRSHWAISMSRPLMNSLIILGAVLSYSSIFFMGLDGSYVSDRVFEVSCTVQISCLSIGCTTAFGAMFAKIWQIHLFFKNHSIDKKNTKNYGPNLLVILLFLIDLSLLISLQVLDPFRRTVKEYRIQPHPHGQDFFIQPFSERCENTHGLFWMAAFYIYKGTLLLSTCFLAWSTRHMNIPAVNDSRSIRFSVFVSVPVILIGTCASMFWQHRPNVQFCIVTLVIVTCCCCTLCMVFVPKIIIIRMGPDPAFLSRRFHLKQWHSELEKETEQNKDKRCMLEQRDPGLSVFMIDATLSISSSLTIHQSENLYLRRHINYLDSELEDLTRQLNLNETSAHAMEKVIVTGFVHKTAKDKCLTLPESSRCDRNLHQDINSPEHVRRRLSLQLPILHHAYLPSVGGVMEDSSPLYSPLQTPTTGSYGLLLTGL</sequence>
<keyword evidence="2" id="KW-1003">Cell membrane</keyword>
<feature type="transmembrane region" description="Helical" evidence="17">
    <location>
        <begin position="668"/>
        <end position="685"/>
    </location>
</feature>
<proteinExistence type="inferred from homology"/>
<keyword evidence="10 17" id="KW-0472">Membrane</keyword>
<name>A0A8M9PK42_DANRE</name>
<keyword evidence="13" id="KW-0325">Glycoprotein</keyword>
<evidence type="ECO:0000256" key="17">
    <source>
        <dbReference type="SAM" id="Phobius"/>
    </source>
</evidence>
<dbReference type="InterPro" id="IPR017978">
    <property type="entry name" value="GPCR_3_C"/>
</dbReference>
<dbReference type="InterPro" id="IPR002457">
    <property type="entry name" value="GPCR_3_GABA_rcpt_B2"/>
</dbReference>
<feature type="transmembrane region" description="Helical" evidence="17">
    <location>
        <begin position="569"/>
        <end position="590"/>
    </location>
</feature>
<evidence type="ECO:0000256" key="15">
    <source>
        <dbReference type="ARBA" id="ARBA00023257"/>
    </source>
</evidence>
<evidence type="ECO:0000256" key="9">
    <source>
        <dbReference type="ARBA" id="ARBA00023054"/>
    </source>
</evidence>
<dbReference type="PRINTS" id="PR01178">
    <property type="entry name" value="GABAB2RECPTR"/>
</dbReference>
<evidence type="ECO:0000256" key="6">
    <source>
        <dbReference type="ARBA" id="ARBA00022989"/>
    </source>
</evidence>
<dbReference type="PROSITE" id="PS50259">
    <property type="entry name" value="G_PROTEIN_RECEP_F3_4"/>
    <property type="match status" value="1"/>
</dbReference>
<evidence type="ECO:0000256" key="10">
    <source>
        <dbReference type="ARBA" id="ARBA00023136"/>
    </source>
</evidence>
<evidence type="ECO:0000256" key="16">
    <source>
        <dbReference type="ARBA" id="ARBA00034104"/>
    </source>
</evidence>
<keyword evidence="9" id="KW-0175">Coiled coil</keyword>
<dbReference type="Gene3D" id="3.40.50.2300">
    <property type="match status" value="2"/>
</dbReference>
<dbReference type="AlphaFoldDB" id="A0A8M9PK42"/>
<keyword evidence="20" id="KW-1185">Reference proteome</keyword>
<dbReference type="PANTHER" id="PTHR10519:SF74">
    <property type="entry name" value="GAMMA-AMINOBUTYRIC ACID TYPE B RECEPTOR SUBUNIT 2"/>
    <property type="match status" value="1"/>
</dbReference>
<dbReference type="InterPro" id="IPR028082">
    <property type="entry name" value="Peripla_BP_I"/>
</dbReference>
<evidence type="ECO:0000256" key="1">
    <source>
        <dbReference type="ARBA" id="ARBA00008991"/>
    </source>
</evidence>
<feature type="transmembrane region" description="Helical" evidence="17">
    <location>
        <begin position="626"/>
        <end position="648"/>
    </location>
</feature>
<evidence type="ECO:0000256" key="7">
    <source>
        <dbReference type="ARBA" id="ARBA00023018"/>
    </source>
</evidence>
<keyword evidence="7" id="KW-0770">Synapse</keyword>
<dbReference type="FunFam" id="3.40.50.2300:FF:000072">
    <property type="entry name" value="Gamma-aminobutyric acid type B receptor subunit 2"/>
    <property type="match status" value="2"/>
</dbReference>
<reference evidence="21" key="1">
    <citation type="submission" date="2025-08" db="UniProtKB">
        <authorList>
            <consortium name="RefSeq"/>
        </authorList>
    </citation>
    <scope>IDENTIFICATION</scope>
    <source>
        <strain evidence="21">Tuebingen</strain>
        <tissue evidence="21">Fibroblasts and whole tissue</tissue>
    </source>
</reference>
<dbReference type="InterPro" id="IPR001828">
    <property type="entry name" value="ANF_lig-bd_rcpt"/>
</dbReference>
<keyword evidence="12 21" id="KW-0675">Receptor</keyword>
<keyword evidence="15" id="KW-0628">Postsynaptic cell membrane</keyword>
<dbReference type="PRINTS" id="PR01176">
    <property type="entry name" value="GABABRECEPTR"/>
</dbReference>
<keyword evidence="5 18" id="KW-0732">Signal</keyword>
<dbReference type="GO" id="GO:0045211">
    <property type="term" value="C:postsynaptic membrane"/>
    <property type="evidence" value="ECO:0007669"/>
    <property type="project" value="UniProtKB-SubCell"/>
</dbReference>
<organism evidence="20 21">
    <name type="scientific">Danio rerio</name>
    <name type="common">Zebrafish</name>
    <name type="synonym">Brachydanio rerio</name>
    <dbReference type="NCBI Taxonomy" id="7955"/>
    <lineage>
        <taxon>Eukaryota</taxon>
        <taxon>Metazoa</taxon>
        <taxon>Chordata</taxon>
        <taxon>Craniata</taxon>
        <taxon>Vertebrata</taxon>
        <taxon>Euteleostomi</taxon>
        <taxon>Actinopterygii</taxon>
        <taxon>Neopterygii</taxon>
        <taxon>Teleostei</taxon>
        <taxon>Ostariophysi</taxon>
        <taxon>Cypriniformes</taxon>
        <taxon>Danionidae</taxon>
        <taxon>Danioninae</taxon>
        <taxon>Danio</taxon>
    </lineage>
</organism>
<feature type="chain" id="PRO_5035464226" evidence="18">
    <location>
        <begin position="25"/>
        <end position="903"/>
    </location>
</feature>
<dbReference type="SUPFAM" id="SSF53822">
    <property type="entry name" value="Periplasmic binding protein-like I"/>
    <property type="match status" value="1"/>
</dbReference>
<feature type="transmembrane region" description="Helical" evidence="17">
    <location>
        <begin position="451"/>
        <end position="474"/>
    </location>
</feature>
<evidence type="ECO:0000256" key="14">
    <source>
        <dbReference type="ARBA" id="ARBA00023224"/>
    </source>
</evidence>
<dbReference type="GO" id="GO:0038039">
    <property type="term" value="C:G protein-coupled receptor heterodimeric complex"/>
    <property type="evidence" value="ECO:0000318"/>
    <property type="project" value="GO_Central"/>
</dbReference>
<dbReference type="Pfam" id="PF01094">
    <property type="entry name" value="ANF_receptor"/>
    <property type="match status" value="1"/>
</dbReference>
<dbReference type="CDD" id="cd06366">
    <property type="entry name" value="PBP1_GABAb_receptor"/>
    <property type="match status" value="1"/>
</dbReference>
<dbReference type="RefSeq" id="XP_021322611.1">
    <property type="nucleotide sequence ID" value="XM_021466936.3"/>
</dbReference>
<keyword evidence="14" id="KW-0807">Transducer</keyword>
<feature type="transmembrane region" description="Helical" evidence="17">
    <location>
        <begin position="527"/>
        <end position="548"/>
    </location>
</feature>
<feature type="signal peptide" evidence="18">
    <location>
        <begin position="1"/>
        <end position="24"/>
    </location>
</feature>
<gene>
    <name evidence="21" type="primary">LOC560647</name>
</gene>
<dbReference type="OrthoDB" id="2150267at2759"/>
<dbReference type="GO" id="GO:0004965">
    <property type="term" value="F:G protein-coupled GABA receptor activity"/>
    <property type="evidence" value="ECO:0000318"/>
    <property type="project" value="GO_Central"/>
</dbReference>
<dbReference type="Proteomes" id="UP000000437">
    <property type="component" value="Chromosome 16"/>
</dbReference>
<evidence type="ECO:0000256" key="8">
    <source>
        <dbReference type="ARBA" id="ARBA00023040"/>
    </source>
</evidence>
<evidence type="ECO:0000256" key="11">
    <source>
        <dbReference type="ARBA" id="ARBA00023157"/>
    </source>
</evidence>
<keyword evidence="4 17" id="KW-0812">Transmembrane</keyword>
<keyword evidence="6 17" id="KW-1133">Transmembrane helix</keyword>
<feature type="transmembrane region" description="Helical" evidence="17">
    <location>
        <begin position="691"/>
        <end position="713"/>
    </location>
</feature>
<dbReference type="InterPro" id="IPR002455">
    <property type="entry name" value="GPCR3_GABA-B"/>
</dbReference>
<evidence type="ECO:0000256" key="2">
    <source>
        <dbReference type="ARBA" id="ARBA00022475"/>
    </source>
</evidence>
<comment type="similarity">
    <text evidence="1">Belongs to the G-protein coupled receptor 3 family. GABA-B receptor subfamily.</text>
</comment>
<dbReference type="KEGG" id="dre:560647"/>
<evidence type="ECO:0000256" key="5">
    <source>
        <dbReference type="ARBA" id="ARBA00022729"/>
    </source>
</evidence>
<evidence type="ECO:0000256" key="12">
    <source>
        <dbReference type="ARBA" id="ARBA00023170"/>
    </source>
</evidence>
<dbReference type="PANTHER" id="PTHR10519">
    <property type="entry name" value="GABA-B RECEPTOR"/>
    <property type="match status" value="1"/>
</dbReference>
<keyword evidence="3" id="KW-0597">Phosphoprotein</keyword>
<evidence type="ECO:0000256" key="18">
    <source>
        <dbReference type="SAM" id="SignalP"/>
    </source>
</evidence>
<evidence type="ECO:0000313" key="20">
    <source>
        <dbReference type="Proteomes" id="UP000000437"/>
    </source>
</evidence>
<dbReference type="Pfam" id="PF00003">
    <property type="entry name" value="7tm_3"/>
    <property type="match status" value="1"/>
</dbReference>
<keyword evidence="11" id="KW-1015">Disulfide bond</keyword>
<evidence type="ECO:0000256" key="4">
    <source>
        <dbReference type="ARBA" id="ARBA00022692"/>
    </source>
</evidence>
<evidence type="ECO:0000313" key="21">
    <source>
        <dbReference type="RefSeq" id="XP_021322611.1"/>
    </source>
</evidence>
<dbReference type="GO" id="GO:0007214">
    <property type="term" value="P:gamma-aminobutyric acid signaling pathway"/>
    <property type="evidence" value="ECO:0000318"/>
    <property type="project" value="GO_Central"/>
</dbReference>
<protein>
    <submittedName>
        <fullName evidence="21">Gamma-aminobutyric acid type B receptor subunit 2 isoform X1</fullName>
    </submittedName>
</protein>
<dbReference type="GeneID" id="560647"/>
<evidence type="ECO:0000256" key="13">
    <source>
        <dbReference type="ARBA" id="ARBA00023180"/>
    </source>
</evidence>
<dbReference type="PRINTS" id="PR00248">
    <property type="entry name" value="GPCRMGR"/>
</dbReference>
<feature type="transmembrane region" description="Helical" evidence="17">
    <location>
        <begin position="494"/>
        <end position="515"/>
    </location>
</feature>
<accession>A0A8M9PK42</accession>
<evidence type="ECO:0000256" key="3">
    <source>
        <dbReference type="ARBA" id="ARBA00022553"/>
    </source>
</evidence>
<keyword evidence="8" id="KW-0297">G-protein coupled receptor</keyword>
<evidence type="ECO:0000259" key="19">
    <source>
        <dbReference type="PROSITE" id="PS50259"/>
    </source>
</evidence>
<dbReference type="InterPro" id="IPR000337">
    <property type="entry name" value="GPCR_3"/>
</dbReference>